<comment type="caution">
    <text evidence="9">The sequence shown here is derived from an EMBL/GenBank/DDBJ whole genome shotgun (WGS) entry which is preliminary data.</text>
</comment>
<dbReference type="PANTHER" id="PTHR33653">
    <property type="entry name" value="RIBONUCLEASE VAPC2"/>
    <property type="match status" value="1"/>
</dbReference>
<evidence type="ECO:0000313" key="10">
    <source>
        <dbReference type="Proteomes" id="UP000320648"/>
    </source>
</evidence>
<dbReference type="Proteomes" id="UP000320648">
    <property type="component" value="Unassembled WGS sequence"/>
</dbReference>
<comment type="similarity">
    <text evidence="7">Belongs to the PINc/VapC protein family.</text>
</comment>
<keyword evidence="3" id="KW-0540">Nuclease</keyword>
<dbReference type="InterPro" id="IPR002716">
    <property type="entry name" value="PIN_dom"/>
</dbReference>
<dbReference type="Gene3D" id="3.40.50.1010">
    <property type="entry name" value="5'-nuclease"/>
    <property type="match status" value="1"/>
</dbReference>
<evidence type="ECO:0000259" key="8">
    <source>
        <dbReference type="Pfam" id="PF01850"/>
    </source>
</evidence>
<comment type="cofactor">
    <cofactor evidence="1">
        <name>Mg(2+)</name>
        <dbReference type="ChEBI" id="CHEBI:18420"/>
    </cofactor>
</comment>
<gene>
    <name evidence="9" type="ORF">FQN05_10930</name>
</gene>
<proteinExistence type="inferred from homology"/>
<dbReference type="Pfam" id="PF01850">
    <property type="entry name" value="PIN"/>
    <property type="match status" value="1"/>
</dbReference>
<dbReference type="GO" id="GO:0016787">
    <property type="term" value="F:hydrolase activity"/>
    <property type="evidence" value="ECO:0007669"/>
    <property type="project" value="UniProtKB-KW"/>
</dbReference>
<accession>A0A558IK15</accession>
<keyword evidence="5" id="KW-0378">Hydrolase</keyword>
<dbReference type="PANTHER" id="PTHR33653:SF1">
    <property type="entry name" value="RIBONUCLEASE VAPC2"/>
    <property type="match status" value="1"/>
</dbReference>
<feature type="domain" description="PIN" evidence="8">
    <location>
        <begin position="2"/>
        <end position="124"/>
    </location>
</feature>
<evidence type="ECO:0000256" key="6">
    <source>
        <dbReference type="ARBA" id="ARBA00022842"/>
    </source>
</evidence>
<evidence type="ECO:0000256" key="5">
    <source>
        <dbReference type="ARBA" id="ARBA00022801"/>
    </source>
</evidence>
<keyword evidence="6" id="KW-0460">Magnesium</keyword>
<dbReference type="GO" id="GO:0046872">
    <property type="term" value="F:metal ion binding"/>
    <property type="evidence" value="ECO:0007669"/>
    <property type="project" value="UniProtKB-KW"/>
</dbReference>
<evidence type="ECO:0000256" key="3">
    <source>
        <dbReference type="ARBA" id="ARBA00022722"/>
    </source>
</evidence>
<evidence type="ECO:0000256" key="1">
    <source>
        <dbReference type="ARBA" id="ARBA00001946"/>
    </source>
</evidence>
<dbReference type="GO" id="GO:0004518">
    <property type="term" value="F:nuclease activity"/>
    <property type="evidence" value="ECO:0007669"/>
    <property type="project" value="UniProtKB-KW"/>
</dbReference>
<evidence type="ECO:0000256" key="7">
    <source>
        <dbReference type="ARBA" id="ARBA00038093"/>
    </source>
</evidence>
<keyword evidence="2" id="KW-1277">Toxin-antitoxin system</keyword>
<evidence type="ECO:0000256" key="4">
    <source>
        <dbReference type="ARBA" id="ARBA00022723"/>
    </source>
</evidence>
<dbReference type="CDD" id="cd18731">
    <property type="entry name" value="PIN_NgFitB-like"/>
    <property type="match status" value="1"/>
</dbReference>
<evidence type="ECO:0000313" key="9">
    <source>
        <dbReference type="EMBL" id="TVU81745.1"/>
    </source>
</evidence>
<dbReference type="GeneID" id="72411913"/>
<dbReference type="EMBL" id="VMTX01000016">
    <property type="protein sequence ID" value="TVU81745.1"/>
    <property type="molecule type" value="Genomic_DNA"/>
</dbReference>
<dbReference type="AlphaFoldDB" id="A0A558IK15"/>
<dbReference type="RefSeq" id="WP_005530848.1">
    <property type="nucleotide sequence ID" value="NZ_VMTX01000016.1"/>
</dbReference>
<sequence length="134" mass="14897">MIVLDTNVVSEVLKPRPDDKVLSWMKSIEVRTSVTAMTVSELYAGVAILPEGKKKATLRKVLDRVLSMYPILSFDFLAAQEYAEVVSRRRQSGQPISTVDAQIAAVCRANNAVCATRNVKDFENTGVRLINPWD</sequence>
<dbReference type="InterPro" id="IPR029060">
    <property type="entry name" value="PIN-like_dom_sf"/>
</dbReference>
<name>A0A558IK15_9CORY</name>
<reference evidence="9 10" key="1">
    <citation type="submission" date="2019-07" db="EMBL/GenBank/DDBJ databases">
        <title>Draft genome of C. aurimucosum strain 15-4290.</title>
        <authorList>
            <person name="Pacheco L.G.C."/>
            <person name="Aguiar E.R.G.R."/>
            <person name="Navas J."/>
            <person name="Santos C.S."/>
            <person name="Rocha D.J.P.G."/>
        </authorList>
    </citation>
    <scope>NUCLEOTIDE SEQUENCE [LARGE SCALE GENOMIC DNA]</scope>
    <source>
        <strain evidence="9 10">15-4290</strain>
    </source>
</reference>
<protein>
    <submittedName>
        <fullName evidence="9">Type II toxin-antitoxin system VapC family toxin</fullName>
    </submittedName>
</protein>
<dbReference type="InterPro" id="IPR050556">
    <property type="entry name" value="Type_II_TA_system_RNase"/>
</dbReference>
<dbReference type="SUPFAM" id="SSF88723">
    <property type="entry name" value="PIN domain-like"/>
    <property type="match status" value="1"/>
</dbReference>
<evidence type="ECO:0000256" key="2">
    <source>
        <dbReference type="ARBA" id="ARBA00022649"/>
    </source>
</evidence>
<organism evidence="9 10">
    <name type="scientific">Corynebacterium aurimucosum</name>
    <dbReference type="NCBI Taxonomy" id="169292"/>
    <lineage>
        <taxon>Bacteria</taxon>
        <taxon>Bacillati</taxon>
        <taxon>Actinomycetota</taxon>
        <taxon>Actinomycetes</taxon>
        <taxon>Mycobacteriales</taxon>
        <taxon>Corynebacteriaceae</taxon>
        <taxon>Corynebacterium</taxon>
    </lineage>
</organism>
<keyword evidence="4" id="KW-0479">Metal-binding</keyword>